<proteinExistence type="predicted"/>
<protein>
    <submittedName>
        <fullName evidence="2">Uncharacterized protein</fullName>
    </submittedName>
</protein>
<name>A0ABR4QR68_9CEST</name>
<keyword evidence="1" id="KW-1133">Transmembrane helix</keyword>
<feature type="transmembrane region" description="Helical" evidence="1">
    <location>
        <begin position="12"/>
        <end position="31"/>
    </location>
</feature>
<reference evidence="2 3" key="1">
    <citation type="journal article" date="2022" name="Front. Cell. Infect. Microbiol.">
        <title>The Genomes of Two Strains of Taenia crassiceps the Animal Model for the Study of Human Cysticercosis.</title>
        <authorList>
            <person name="Bobes R.J."/>
            <person name="Estrada K."/>
            <person name="Rios-Valencia D.G."/>
            <person name="Calderon-Gallegos A."/>
            <person name="de la Torre P."/>
            <person name="Carrero J.C."/>
            <person name="Sanchez-Flores A."/>
            <person name="Laclette J.P."/>
        </authorList>
    </citation>
    <scope>NUCLEOTIDE SEQUENCE [LARGE SCALE GENOMIC DNA]</scope>
    <source>
        <strain evidence="2">WFUcys</strain>
    </source>
</reference>
<dbReference type="Proteomes" id="UP001651158">
    <property type="component" value="Unassembled WGS sequence"/>
</dbReference>
<feature type="transmembrane region" description="Helical" evidence="1">
    <location>
        <begin position="37"/>
        <end position="56"/>
    </location>
</feature>
<evidence type="ECO:0000313" key="2">
    <source>
        <dbReference type="EMBL" id="KAL5111939.1"/>
    </source>
</evidence>
<gene>
    <name evidence="2" type="ORF">TcWFU_004311</name>
</gene>
<comment type="caution">
    <text evidence="2">The sequence shown here is derived from an EMBL/GenBank/DDBJ whole genome shotgun (WGS) entry which is preliminary data.</text>
</comment>
<sequence length="146" mass="15892">MITATPHTRFPRILYLLPSSPPVVAFSFSLIHPTRASFFTTILGVFVFLTHLPLLLPASTLFSLESSQQTFHCLSSRLTCNEALRLTQCLVPAPLPSVATPVSIRNLVSHNVNSTPGELNASESSSFILPTEPVSLNTQFVTGKRS</sequence>
<keyword evidence="3" id="KW-1185">Reference proteome</keyword>
<keyword evidence="1" id="KW-0472">Membrane</keyword>
<keyword evidence="1" id="KW-0812">Transmembrane</keyword>
<dbReference type="EMBL" id="JAKROA010000001">
    <property type="protein sequence ID" value="KAL5111939.1"/>
    <property type="molecule type" value="Genomic_DNA"/>
</dbReference>
<evidence type="ECO:0000256" key="1">
    <source>
        <dbReference type="SAM" id="Phobius"/>
    </source>
</evidence>
<organism evidence="2 3">
    <name type="scientific">Taenia crassiceps</name>
    <dbReference type="NCBI Taxonomy" id="6207"/>
    <lineage>
        <taxon>Eukaryota</taxon>
        <taxon>Metazoa</taxon>
        <taxon>Spiralia</taxon>
        <taxon>Lophotrochozoa</taxon>
        <taxon>Platyhelminthes</taxon>
        <taxon>Cestoda</taxon>
        <taxon>Eucestoda</taxon>
        <taxon>Cyclophyllidea</taxon>
        <taxon>Taeniidae</taxon>
        <taxon>Taenia</taxon>
    </lineage>
</organism>
<evidence type="ECO:0000313" key="3">
    <source>
        <dbReference type="Proteomes" id="UP001651158"/>
    </source>
</evidence>
<accession>A0ABR4QR68</accession>